<feature type="transmembrane region" description="Helical" evidence="1">
    <location>
        <begin position="196"/>
        <end position="214"/>
    </location>
</feature>
<dbReference type="EMBL" id="LCOY01000008">
    <property type="protein sequence ID" value="KKU88354.1"/>
    <property type="molecule type" value="Genomic_DNA"/>
</dbReference>
<feature type="transmembrane region" description="Helical" evidence="1">
    <location>
        <begin position="54"/>
        <end position="72"/>
    </location>
</feature>
<feature type="transmembrane region" description="Helical" evidence="1">
    <location>
        <begin position="226"/>
        <end position="247"/>
    </location>
</feature>
<evidence type="ECO:0000313" key="3">
    <source>
        <dbReference type="Proteomes" id="UP000034739"/>
    </source>
</evidence>
<keyword evidence="1" id="KW-0472">Membrane</keyword>
<comment type="caution">
    <text evidence="2">The sequence shown here is derived from an EMBL/GenBank/DDBJ whole genome shotgun (WGS) entry which is preliminary data.</text>
</comment>
<feature type="non-terminal residue" evidence="2">
    <location>
        <position position="1"/>
    </location>
</feature>
<accession>A0A0G1U2P1</accession>
<name>A0A0G1U2P1_9BACT</name>
<dbReference type="AlphaFoldDB" id="A0A0G1U2P1"/>
<gene>
    <name evidence="2" type="ORF">UY16_C0008G0001</name>
</gene>
<evidence type="ECO:0008006" key="4">
    <source>
        <dbReference type="Google" id="ProtNLM"/>
    </source>
</evidence>
<organism evidence="2 3">
    <name type="scientific">Candidatus Gottesmanbacteria bacterium GW2011_GWA2_47_9</name>
    <dbReference type="NCBI Taxonomy" id="1618445"/>
    <lineage>
        <taxon>Bacteria</taxon>
        <taxon>Candidatus Gottesmaniibacteriota</taxon>
    </lineage>
</organism>
<evidence type="ECO:0000313" key="2">
    <source>
        <dbReference type="EMBL" id="KKU88354.1"/>
    </source>
</evidence>
<proteinExistence type="predicted"/>
<sequence length="577" mass="66022">LSCALFAHRTNSYEAAIRLAARNAIRGFPWLAPFPLCFPLPKEKEDIDMGKREIFVLLLTTVLLVGPVFWQARNLTFRLNTDYDTVLPIFHYVVRSVREGRGFPLRNPYIGTGVSVIGEPLSAILNPLLAVPILALGVEQGLRLTFALVVFASGVSMWVFLMTLGVKGPARLWGAVLYQTSGALSGRMPPGQIETVLAYPLIPLFFSTLVVPVMKRRQLLNASLAAALVVFSGDFYTLWFLSIFFAVTKIYYLVTRQQTLMRAAMESFVVFVLFLIFSSVKLVPFLFEVLPNIERFRIINPYLGSIHAFLSFLPFMVPYRIGFYDRPIFRWIFGFHYNWYEYYAFISMLPLLFLIKIKSVVSQKYTMLLLVLLGIGVLYSALKYPYSPFYWLFHWVPAFGTFRVPQRIFTPMTTILIGLLAICAERWLHTKKSLGEKNIIIGIFILSVIWVGTVGWQTLLMSFEPPRTAEAHLVRTLREKDQGVFFVAAFSCCMQTFLVSEGIPILNYYYGWRLKGMPNFTAADGEQSDFSELRTMRPTYIIAPKAMDFALYSYRQFIEEGNNMVWKTETPNIFPTL</sequence>
<dbReference type="Proteomes" id="UP000034739">
    <property type="component" value="Unassembled WGS sequence"/>
</dbReference>
<evidence type="ECO:0000256" key="1">
    <source>
        <dbReference type="SAM" id="Phobius"/>
    </source>
</evidence>
<feature type="transmembrane region" description="Helical" evidence="1">
    <location>
        <begin position="337"/>
        <end position="355"/>
    </location>
</feature>
<feature type="transmembrane region" description="Helical" evidence="1">
    <location>
        <begin position="483"/>
        <end position="510"/>
    </location>
</feature>
<feature type="transmembrane region" description="Helical" evidence="1">
    <location>
        <begin position="367"/>
        <end position="386"/>
    </location>
</feature>
<feature type="transmembrane region" description="Helical" evidence="1">
    <location>
        <begin position="440"/>
        <end position="463"/>
    </location>
</feature>
<feature type="transmembrane region" description="Helical" evidence="1">
    <location>
        <begin position="145"/>
        <end position="166"/>
    </location>
</feature>
<feature type="transmembrane region" description="Helical" evidence="1">
    <location>
        <begin position="267"/>
        <end position="287"/>
    </location>
</feature>
<keyword evidence="1" id="KW-1133">Transmembrane helix</keyword>
<feature type="transmembrane region" description="Helical" evidence="1">
    <location>
        <begin position="406"/>
        <end position="428"/>
    </location>
</feature>
<keyword evidence="1" id="KW-0812">Transmembrane</keyword>
<feature type="transmembrane region" description="Helical" evidence="1">
    <location>
        <begin position="121"/>
        <end position="138"/>
    </location>
</feature>
<reference evidence="2 3" key="1">
    <citation type="journal article" date="2015" name="Nature">
        <title>rRNA introns, odd ribosomes, and small enigmatic genomes across a large radiation of phyla.</title>
        <authorList>
            <person name="Brown C.T."/>
            <person name="Hug L.A."/>
            <person name="Thomas B.C."/>
            <person name="Sharon I."/>
            <person name="Castelle C.J."/>
            <person name="Singh A."/>
            <person name="Wilkins M.J."/>
            <person name="Williams K.H."/>
            <person name="Banfield J.F."/>
        </authorList>
    </citation>
    <scope>NUCLEOTIDE SEQUENCE [LARGE SCALE GENOMIC DNA]</scope>
</reference>
<protein>
    <recommendedName>
        <fullName evidence="4">Glycosyltransferase RgtA/B/C/D-like domain-containing protein</fullName>
    </recommendedName>
</protein>
<feature type="transmembrane region" description="Helical" evidence="1">
    <location>
        <begin position="299"/>
        <end position="317"/>
    </location>
</feature>